<feature type="signal peptide" evidence="2">
    <location>
        <begin position="1"/>
        <end position="20"/>
    </location>
</feature>
<keyword evidence="2" id="KW-0732">Signal</keyword>
<proteinExistence type="predicted"/>
<evidence type="ECO:0000256" key="1">
    <source>
        <dbReference type="SAM" id="MobiDB-lite"/>
    </source>
</evidence>
<dbReference type="PROSITE" id="PS51257">
    <property type="entry name" value="PROKAR_LIPOPROTEIN"/>
    <property type="match status" value="1"/>
</dbReference>
<name>A0ABR7ICX1_9FIRM</name>
<organism evidence="3 4">
    <name type="scientific">Roseburia yibonii</name>
    <dbReference type="NCBI Taxonomy" id="2763063"/>
    <lineage>
        <taxon>Bacteria</taxon>
        <taxon>Bacillati</taxon>
        <taxon>Bacillota</taxon>
        <taxon>Clostridia</taxon>
        <taxon>Lachnospirales</taxon>
        <taxon>Lachnospiraceae</taxon>
        <taxon>Roseburia</taxon>
    </lineage>
</organism>
<accession>A0ABR7ICX1</accession>
<reference evidence="3 4" key="1">
    <citation type="submission" date="2020-08" db="EMBL/GenBank/DDBJ databases">
        <title>Genome public.</title>
        <authorList>
            <person name="Liu C."/>
            <person name="Sun Q."/>
        </authorList>
    </citation>
    <scope>NUCLEOTIDE SEQUENCE [LARGE SCALE GENOMIC DNA]</scope>
    <source>
        <strain evidence="3 4">BX0805</strain>
    </source>
</reference>
<keyword evidence="4" id="KW-1185">Reference proteome</keyword>
<feature type="compositionally biased region" description="Polar residues" evidence="1">
    <location>
        <begin position="34"/>
        <end position="52"/>
    </location>
</feature>
<feature type="region of interest" description="Disordered" evidence="1">
    <location>
        <begin position="27"/>
        <end position="55"/>
    </location>
</feature>
<comment type="caution">
    <text evidence="3">The sequence shown here is derived from an EMBL/GenBank/DDBJ whole genome shotgun (WGS) entry which is preliminary data.</text>
</comment>
<evidence type="ECO:0000313" key="3">
    <source>
        <dbReference type="EMBL" id="MBC5754788.1"/>
    </source>
</evidence>
<dbReference type="RefSeq" id="WP_186982647.1">
    <property type="nucleotide sequence ID" value="NZ_JACOQH010000010.1"/>
</dbReference>
<dbReference type="Proteomes" id="UP000621540">
    <property type="component" value="Unassembled WGS sequence"/>
</dbReference>
<evidence type="ECO:0000256" key="2">
    <source>
        <dbReference type="SAM" id="SignalP"/>
    </source>
</evidence>
<dbReference type="EMBL" id="JACOQH010000010">
    <property type="protein sequence ID" value="MBC5754788.1"/>
    <property type="molecule type" value="Genomic_DNA"/>
</dbReference>
<evidence type="ECO:0000313" key="4">
    <source>
        <dbReference type="Proteomes" id="UP000621540"/>
    </source>
</evidence>
<gene>
    <name evidence="3" type="ORF">H8Z76_12350</name>
</gene>
<sequence>MKKRIVSICMGMLLLTTVLGCGGKSSVLEGEQGTGTDTVNGSSKTESSTEQQMEVVDNSEAELTAVENKTEANAAMKSETGNYVTVEELCALVQPVIEQAAQDLIVDGKEGSSEDVIKEVPGSFADVSGAVSRDGVNTLVEDMLNAGIISGADKSYEKGELHYIVSVSDQGHNFKSDVFHYEKNTADIIRMNLRVAVDQWADIPEAEATGTDSLQRNMSAIYTVSFALNQGEWKILDFEAPTGEPEKLSASLLTDNVTIDYNEISSKFTGVYVAQGEDASKEDADILYLYAYGDSLDGKGNSLFLSQNKGDAFNYESIVAYNNNKVIFARRNPQNGEITMEYVDKDKIIYNGTTYVRDTSYDSEQ</sequence>
<protein>
    <recommendedName>
        <fullName evidence="5">Lipoprotein</fullName>
    </recommendedName>
</protein>
<feature type="chain" id="PRO_5046503754" description="Lipoprotein" evidence="2">
    <location>
        <begin position="21"/>
        <end position="365"/>
    </location>
</feature>
<evidence type="ECO:0008006" key="5">
    <source>
        <dbReference type="Google" id="ProtNLM"/>
    </source>
</evidence>